<accession>A0A1H3EXJ1</accession>
<dbReference type="EMBL" id="FNNJ01000010">
    <property type="protein sequence ID" value="SDX83543.1"/>
    <property type="molecule type" value="Genomic_DNA"/>
</dbReference>
<dbReference type="PANTHER" id="PTHR30336">
    <property type="entry name" value="INNER MEMBRANE PROTEIN, PROBABLE PERMEASE"/>
    <property type="match status" value="1"/>
</dbReference>
<evidence type="ECO:0000313" key="2">
    <source>
        <dbReference type="EMBL" id="SDX83543.1"/>
    </source>
</evidence>
<keyword evidence="3" id="KW-1185">Reference proteome</keyword>
<organism evidence="2 3">
    <name type="scientific">Lutibacter oricola</name>
    <dbReference type="NCBI Taxonomy" id="762486"/>
    <lineage>
        <taxon>Bacteria</taxon>
        <taxon>Pseudomonadati</taxon>
        <taxon>Bacteroidota</taxon>
        <taxon>Flavobacteriia</taxon>
        <taxon>Flavobacteriales</taxon>
        <taxon>Flavobacteriaceae</taxon>
        <taxon>Lutibacter</taxon>
    </lineage>
</organism>
<dbReference type="AlphaFoldDB" id="A0A1H3EXJ1"/>
<dbReference type="Proteomes" id="UP000199595">
    <property type="component" value="Unassembled WGS sequence"/>
</dbReference>
<feature type="domain" description="DUF218" evidence="1">
    <location>
        <begin position="50"/>
        <end position="170"/>
    </location>
</feature>
<name>A0A1H3EXJ1_9FLAO</name>
<dbReference type="PANTHER" id="PTHR30336:SF20">
    <property type="entry name" value="DUF218 DOMAIN-CONTAINING PROTEIN"/>
    <property type="match status" value="1"/>
</dbReference>
<dbReference type="InterPro" id="IPR051599">
    <property type="entry name" value="Cell_Envelope_Assoc"/>
</dbReference>
<dbReference type="STRING" id="762486.SAMN05444411_11056"/>
<evidence type="ECO:0000259" key="1">
    <source>
        <dbReference type="Pfam" id="PF02698"/>
    </source>
</evidence>
<sequence>MLKKNTLRLAFRFFIFCCVAVILCSYLIAETTQEHLYSKVENVPKHRVGVVLGTSKILTNGNVNLYYKYRLNAAYELYKADKIEFILISGDNSTKTYDEPSTFKNDLIALGVPENKIYLDYAGFRTLDSMVRAKEIFGLTDFIVISQKFHNERAVYIARAKGINAIGYNAKNVSSRYGFKTNLREKFARVKVFLDFLLFKKPKFLGEKIEIK</sequence>
<dbReference type="OrthoDB" id="9782395at2"/>
<evidence type="ECO:0000313" key="3">
    <source>
        <dbReference type="Proteomes" id="UP000199595"/>
    </source>
</evidence>
<proteinExistence type="predicted"/>
<dbReference type="RefSeq" id="WP_090125207.1">
    <property type="nucleotide sequence ID" value="NZ_FNNJ01000010.1"/>
</dbReference>
<gene>
    <name evidence="2" type="ORF">SAMN05444411_11056</name>
</gene>
<dbReference type="InterPro" id="IPR003848">
    <property type="entry name" value="DUF218"/>
</dbReference>
<protein>
    <submittedName>
        <fullName evidence="2">SanA protein</fullName>
    </submittedName>
</protein>
<dbReference type="GO" id="GO:0005886">
    <property type="term" value="C:plasma membrane"/>
    <property type="evidence" value="ECO:0007669"/>
    <property type="project" value="TreeGrafter"/>
</dbReference>
<reference evidence="2 3" key="1">
    <citation type="submission" date="2016-10" db="EMBL/GenBank/DDBJ databases">
        <authorList>
            <person name="de Groot N.N."/>
        </authorList>
    </citation>
    <scope>NUCLEOTIDE SEQUENCE [LARGE SCALE GENOMIC DNA]</scope>
    <source>
        <strain evidence="2 3">DSM 24956</strain>
    </source>
</reference>
<dbReference type="Pfam" id="PF02698">
    <property type="entry name" value="DUF218"/>
    <property type="match status" value="1"/>
</dbReference>
<dbReference type="CDD" id="cd06259">
    <property type="entry name" value="YdcF-like"/>
    <property type="match status" value="1"/>
</dbReference>